<dbReference type="InterPro" id="IPR001633">
    <property type="entry name" value="EAL_dom"/>
</dbReference>
<evidence type="ECO:0000256" key="1">
    <source>
        <dbReference type="PROSITE-ProRule" id="PRU00169"/>
    </source>
</evidence>
<dbReference type="InterPro" id="IPR029787">
    <property type="entry name" value="Nucleotide_cyclase"/>
</dbReference>
<evidence type="ECO:0000259" key="3">
    <source>
        <dbReference type="PROSITE" id="PS50883"/>
    </source>
</evidence>
<dbReference type="STRING" id="163.SAMN04487775_102301"/>
<dbReference type="SUPFAM" id="SSF55073">
    <property type="entry name" value="Nucleotide cyclase"/>
    <property type="match status" value="1"/>
</dbReference>
<protein>
    <submittedName>
        <fullName evidence="5">EAL domain, c-di-GMP-specific phosphodiesterase class I (Or its enzymatically inactive variant)</fullName>
    </submittedName>
</protein>
<dbReference type="SMART" id="SM00448">
    <property type="entry name" value="REC"/>
    <property type="match status" value="1"/>
</dbReference>
<feature type="domain" description="EAL" evidence="3">
    <location>
        <begin position="302"/>
        <end position="554"/>
    </location>
</feature>
<dbReference type="InterPro" id="IPR043128">
    <property type="entry name" value="Rev_trsase/Diguanyl_cyclase"/>
</dbReference>
<dbReference type="AlphaFoldDB" id="A0A1H9BAT9"/>
<keyword evidence="1" id="KW-0597">Phosphoprotein</keyword>
<dbReference type="InterPro" id="IPR035919">
    <property type="entry name" value="EAL_sf"/>
</dbReference>
<dbReference type="SUPFAM" id="SSF52172">
    <property type="entry name" value="CheY-like"/>
    <property type="match status" value="1"/>
</dbReference>
<dbReference type="Gene3D" id="3.20.20.450">
    <property type="entry name" value="EAL domain"/>
    <property type="match status" value="1"/>
</dbReference>
<dbReference type="Proteomes" id="UP000182360">
    <property type="component" value="Unassembled WGS sequence"/>
</dbReference>
<dbReference type="PROSITE" id="PS50887">
    <property type="entry name" value="GGDEF"/>
    <property type="match status" value="1"/>
</dbReference>
<name>A0A1H9BAT9_9SPIR</name>
<dbReference type="InterPro" id="IPR000160">
    <property type="entry name" value="GGDEF_dom"/>
</dbReference>
<evidence type="ECO:0000259" key="2">
    <source>
        <dbReference type="PROSITE" id="PS50110"/>
    </source>
</evidence>
<dbReference type="PROSITE" id="PS50883">
    <property type="entry name" value="EAL"/>
    <property type="match status" value="1"/>
</dbReference>
<dbReference type="SUPFAM" id="SSF141868">
    <property type="entry name" value="EAL domain-like"/>
    <property type="match status" value="1"/>
</dbReference>
<dbReference type="InterPro" id="IPR001789">
    <property type="entry name" value="Sig_transdc_resp-reg_receiver"/>
</dbReference>
<dbReference type="InterPro" id="IPR011006">
    <property type="entry name" value="CheY-like_superfamily"/>
</dbReference>
<dbReference type="Pfam" id="PF00563">
    <property type="entry name" value="EAL"/>
    <property type="match status" value="1"/>
</dbReference>
<evidence type="ECO:0000313" key="5">
    <source>
        <dbReference type="EMBL" id="SEP85811.1"/>
    </source>
</evidence>
<evidence type="ECO:0000259" key="4">
    <source>
        <dbReference type="PROSITE" id="PS50887"/>
    </source>
</evidence>
<accession>A0A1H9BAT9</accession>
<keyword evidence="6" id="KW-1185">Reference proteome</keyword>
<dbReference type="OrthoDB" id="366324at2"/>
<feature type="domain" description="GGDEF" evidence="4">
    <location>
        <begin position="164"/>
        <end position="293"/>
    </location>
</feature>
<dbReference type="InterPro" id="IPR050706">
    <property type="entry name" value="Cyclic-di-GMP_PDE-like"/>
</dbReference>
<feature type="domain" description="Response regulatory" evidence="2">
    <location>
        <begin position="8"/>
        <end position="123"/>
    </location>
</feature>
<dbReference type="Gene3D" id="3.30.70.270">
    <property type="match status" value="1"/>
</dbReference>
<dbReference type="PANTHER" id="PTHR33121:SF71">
    <property type="entry name" value="OXYGEN SENSOR PROTEIN DOSP"/>
    <property type="match status" value="1"/>
</dbReference>
<dbReference type="PROSITE" id="PS50110">
    <property type="entry name" value="RESPONSE_REGULATORY"/>
    <property type="match status" value="1"/>
</dbReference>
<dbReference type="Pfam" id="PF00072">
    <property type="entry name" value="Response_reg"/>
    <property type="match status" value="1"/>
</dbReference>
<gene>
    <name evidence="5" type="ORF">SAMN04487977_101633</name>
</gene>
<dbReference type="Pfam" id="PF00990">
    <property type="entry name" value="GGDEF"/>
    <property type="match status" value="1"/>
</dbReference>
<proteinExistence type="predicted"/>
<dbReference type="GO" id="GO:0071111">
    <property type="term" value="F:cyclic-guanylate-specific phosphodiesterase activity"/>
    <property type="evidence" value="ECO:0007669"/>
    <property type="project" value="InterPro"/>
</dbReference>
<evidence type="ECO:0000313" key="6">
    <source>
        <dbReference type="Proteomes" id="UP000182360"/>
    </source>
</evidence>
<dbReference type="EMBL" id="FOFU01000001">
    <property type="protein sequence ID" value="SEP85811.1"/>
    <property type="molecule type" value="Genomic_DNA"/>
</dbReference>
<reference evidence="5 6" key="1">
    <citation type="submission" date="2016-10" db="EMBL/GenBank/DDBJ databases">
        <authorList>
            <person name="de Groot N.N."/>
        </authorList>
    </citation>
    <scope>NUCLEOTIDE SEQUENCE [LARGE SCALE GENOMIC DNA]</scope>
    <source>
        <strain evidence="5 6">B25</strain>
    </source>
</reference>
<dbReference type="CDD" id="cd01948">
    <property type="entry name" value="EAL"/>
    <property type="match status" value="1"/>
</dbReference>
<dbReference type="Gene3D" id="3.40.50.2300">
    <property type="match status" value="1"/>
</dbReference>
<dbReference type="SMART" id="SM00052">
    <property type="entry name" value="EAL"/>
    <property type="match status" value="1"/>
</dbReference>
<dbReference type="PANTHER" id="PTHR33121">
    <property type="entry name" value="CYCLIC DI-GMP PHOSPHODIESTERASE PDEF"/>
    <property type="match status" value="1"/>
</dbReference>
<dbReference type="RefSeq" id="WP_074640794.1">
    <property type="nucleotide sequence ID" value="NZ_FOFU01000001.1"/>
</dbReference>
<feature type="modified residue" description="4-aspartylphosphate" evidence="1">
    <location>
        <position position="58"/>
    </location>
</feature>
<dbReference type="GO" id="GO:0000160">
    <property type="term" value="P:phosphorelay signal transduction system"/>
    <property type="evidence" value="ECO:0007669"/>
    <property type="project" value="InterPro"/>
</dbReference>
<organism evidence="5 6">
    <name type="scientific">Treponema bryantii</name>
    <dbReference type="NCBI Taxonomy" id="163"/>
    <lineage>
        <taxon>Bacteria</taxon>
        <taxon>Pseudomonadati</taxon>
        <taxon>Spirochaetota</taxon>
        <taxon>Spirochaetia</taxon>
        <taxon>Spirochaetales</taxon>
        <taxon>Treponemataceae</taxon>
        <taxon>Treponema</taxon>
    </lineage>
</organism>
<sequence length="554" mass="62853">MRDLFERTILIVDDEAINRDILGNIIKSEYKVIYAENGKEALEIIHSNGTTISLVLLDLLMPVMDGNEVLKTMNEEGIITDIPVIVLTSEKSSEIESLKLGAADFLTKPYDLPEVILARVRHSIQLFENSKIIHATEFDKLTLLYSPEFFFEYASQFDQRFPDTVMDAIVINFTRFHLLNQLKGRNFGDEVLNAMADGIRKVLLKTGGIAGRNEADYFYLYVPHQNDYGIFLDKINEALSSLLKPSETRLRLGVYSDEKHSFTMLQRFDHAVQACNSLRSKTSGNSDICIYDDMMSEKEVFDAHLLQDFEAAIEQKQFKVNYQPKFNIKGDKPVLCSAEALVRWVHPELGFVRPDLFIPLFEENGLVTKLDRYVWEEAARQIAAWKKELGVTIPVSVNVSRVDIAAPDMIDFITKIVKENGLSASEYMLEITESAYTADSKHIIEVVKNLRSLGHKVEMDDFGSGYSSLNMLTSMPIDVLKMDKAFIRNIQPGNKEMKLVELVLDIAKNLGVLVVAEGVETEDELKLLKEAGCDIIQGYYFSKPIPPEEMLRFV</sequence>